<protein>
    <submittedName>
        <fullName evidence="1">Uncharacterized protein</fullName>
    </submittedName>
</protein>
<proteinExistence type="predicted"/>
<evidence type="ECO:0000313" key="1">
    <source>
        <dbReference type="EMBL" id="GBM77965.1"/>
    </source>
</evidence>
<reference evidence="1 2" key="1">
    <citation type="journal article" date="2019" name="Sci. Rep.">
        <title>Orb-weaving spider Araneus ventricosus genome elucidates the spidroin gene catalogue.</title>
        <authorList>
            <person name="Kono N."/>
            <person name="Nakamura H."/>
            <person name="Ohtoshi R."/>
            <person name="Moran D.A.P."/>
            <person name="Shinohara A."/>
            <person name="Yoshida Y."/>
            <person name="Fujiwara M."/>
            <person name="Mori M."/>
            <person name="Tomita M."/>
            <person name="Arakawa K."/>
        </authorList>
    </citation>
    <scope>NUCLEOTIDE SEQUENCE [LARGE SCALE GENOMIC DNA]</scope>
</reference>
<sequence>TLGPFCYGPRNFEPWSDLEDDA</sequence>
<name>A0A4Y2IK02_ARAVE</name>
<accession>A0A4Y2IK02</accession>
<feature type="non-terminal residue" evidence="1">
    <location>
        <position position="1"/>
    </location>
</feature>
<organism evidence="1 2">
    <name type="scientific">Araneus ventricosus</name>
    <name type="common">Orbweaver spider</name>
    <name type="synonym">Epeira ventricosa</name>
    <dbReference type="NCBI Taxonomy" id="182803"/>
    <lineage>
        <taxon>Eukaryota</taxon>
        <taxon>Metazoa</taxon>
        <taxon>Ecdysozoa</taxon>
        <taxon>Arthropoda</taxon>
        <taxon>Chelicerata</taxon>
        <taxon>Arachnida</taxon>
        <taxon>Araneae</taxon>
        <taxon>Araneomorphae</taxon>
        <taxon>Entelegynae</taxon>
        <taxon>Araneoidea</taxon>
        <taxon>Araneidae</taxon>
        <taxon>Araneus</taxon>
    </lineage>
</organism>
<keyword evidence="2" id="KW-1185">Reference proteome</keyword>
<gene>
    <name evidence="1" type="ORF">AVEN_242517_1</name>
</gene>
<comment type="caution">
    <text evidence="1">The sequence shown here is derived from an EMBL/GenBank/DDBJ whole genome shotgun (WGS) entry which is preliminary data.</text>
</comment>
<evidence type="ECO:0000313" key="2">
    <source>
        <dbReference type="Proteomes" id="UP000499080"/>
    </source>
</evidence>
<dbReference type="AlphaFoldDB" id="A0A4Y2IK02"/>
<dbReference type="EMBL" id="BGPR01263364">
    <property type="protein sequence ID" value="GBM77965.1"/>
    <property type="molecule type" value="Genomic_DNA"/>
</dbReference>
<dbReference type="Proteomes" id="UP000499080">
    <property type="component" value="Unassembled WGS sequence"/>
</dbReference>